<accession>A0AA39KHL9</accession>
<name>A0AA39KHL9_MICHY</name>
<protein>
    <submittedName>
        <fullName evidence="1">Uncharacterized protein</fullName>
    </submittedName>
</protein>
<dbReference type="AlphaFoldDB" id="A0AA39KHL9"/>
<dbReference type="Proteomes" id="UP001168972">
    <property type="component" value="Unassembled WGS sequence"/>
</dbReference>
<reference evidence="1" key="2">
    <citation type="submission" date="2023-03" db="EMBL/GenBank/DDBJ databases">
        <authorList>
            <person name="Inwood S.N."/>
            <person name="Skelly J.G."/>
            <person name="Guhlin J."/>
            <person name="Harrop T.W.R."/>
            <person name="Goldson S.G."/>
            <person name="Dearden P.K."/>
        </authorList>
    </citation>
    <scope>NUCLEOTIDE SEQUENCE</scope>
    <source>
        <strain evidence="1">Lincoln</strain>
        <tissue evidence="1">Whole body</tissue>
    </source>
</reference>
<dbReference type="EMBL" id="JAQQBR010001834">
    <property type="protein sequence ID" value="KAK0162147.1"/>
    <property type="molecule type" value="Genomic_DNA"/>
</dbReference>
<organism evidence="1 2">
    <name type="scientific">Microctonus hyperodae</name>
    <name type="common">Parasitoid wasp</name>
    <dbReference type="NCBI Taxonomy" id="165561"/>
    <lineage>
        <taxon>Eukaryota</taxon>
        <taxon>Metazoa</taxon>
        <taxon>Ecdysozoa</taxon>
        <taxon>Arthropoda</taxon>
        <taxon>Hexapoda</taxon>
        <taxon>Insecta</taxon>
        <taxon>Pterygota</taxon>
        <taxon>Neoptera</taxon>
        <taxon>Endopterygota</taxon>
        <taxon>Hymenoptera</taxon>
        <taxon>Apocrita</taxon>
        <taxon>Ichneumonoidea</taxon>
        <taxon>Braconidae</taxon>
        <taxon>Euphorinae</taxon>
        <taxon>Microctonus</taxon>
    </lineage>
</organism>
<gene>
    <name evidence="1" type="ORF">PV327_008509</name>
</gene>
<comment type="caution">
    <text evidence="1">The sequence shown here is derived from an EMBL/GenBank/DDBJ whole genome shotgun (WGS) entry which is preliminary data.</text>
</comment>
<evidence type="ECO:0000313" key="2">
    <source>
        <dbReference type="Proteomes" id="UP001168972"/>
    </source>
</evidence>
<evidence type="ECO:0000313" key="1">
    <source>
        <dbReference type="EMBL" id="KAK0162147.1"/>
    </source>
</evidence>
<sequence length="156" mass="18045">MSELDCWSLKDNNTKRWDVILNGITVRSTKRIDDVISNGVIDIKLYHGLTLISSIKLLGEYLSVCYCRSTQEYLVLDDCSMIYRYSIQGKYILPPFPLIARILNNNIPNEEDEEPIMKYDKYEKHEKEEDKMNILHPVSSVPLGSLDPTINTQCLE</sequence>
<reference evidence="1" key="1">
    <citation type="journal article" date="2023" name="bioRxiv">
        <title>Scaffold-level genome assemblies of two parasitoid biocontrol wasps reveal the parthenogenesis mechanism and an associated novel virus.</title>
        <authorList>
            <person name="Inwood S."/>
            <person name="Skelly J."/>
            <person name="Guhlin J."/>
            <person name="Harrop T."/>
            <person name="Goldson S."/>
            <person name="Dearden P."/>
        </authorList>
    </citation>
    <scope>NUCLEOTIDE SEQUENCE</scope>
    <source>
        <strain evidence="1">Lincoln</strain>
        <tissue evidence="1">Whole body</tissue>
    </source>
</reference>
<keyword evidence="2" id="KW-1185">Reference proteome</keyword>
<proteinExistence type="predicted"/>